<reference evidence="1 2" key="1">
    <citation type="submission" date="2020-03" db="EMBL/GenBank/DDBJ databases">
        <title>Genomic Encyclopedia of Type Strains, Phase IV (KMG-IV): sequencing the most valuable type-strain genomes for metagenomic binning, comparative biology and taxonomic classification.</title>
        <authorList>
            <person name="Goeker M."/>
        </authorList>
    </citation>
    <scope>NUCLEOTIDE SEQUENCE [LARGE SCALE GENOMIC DNA]</scope>
    <source>
        <strain evidence="1 2">DSM 103870</strain>
    </source>
</reference>
<dbReference type="Pfam" id="PF21983">
    <property type="entry name" value="NikA-like"/>
    <property type="match status" value="1"/>
</dbReference>
<proteinExistence type="predicted"/>
<name>A0ABX0V8A8_9HYPH</name>
<accession>A0ABX0V8A8</accession>
<keyword evidence="2" id="KW-1185">Reference proteome</keyword>
<gene>
    <name evidence="1" type="ORF">FHS82_004180</name>
</gene>
<evidence type="ECO:0000313" key="1">
    <source>
        <dbReference type="EMBL" id="NIJ60309.1"/>
    </source>
</evidence>
<dbReference type="RefSeq" id="WP_343042647.1">
    <property type="nucleotide sequence ID" value="NZ_JAASQI010000022.1"/>
</dbReference>
<comment type="caution">
    <text evidence="1">The sequence shown here is derived from an EMBL/GenBank/DDBJ whole genome shotgun (WGS) entry which is preliminary data.</text>
</comment>
<dbReference type="Proteomes" id="UP001429580">
    <property type="component" value="Unassembled WGS sequence"/>
</dbReference>
<evidence type="ECO:0000313" key="2">
    <source>
        <dbReference type="Proteomes" id="UP001429580"/>
    </source>
</evidence>
<dbReference type="InterPro" id="IPR053842">
    <property type="entry name" value="NikA-like"/>
</dbReference>
<sequence>MASGSESRQRPIMLAARFNEQEAEAIRQMADRAGIPVASLIRSATLNLPPPHAVRRPTASHKLTARLLGEVGRLAEALHAAGAAGTLDLDNPHVAAALRDIAEIRTACFLALGRQP</sequence>
<protein>
    <submittedName>
        <fullName evidence="1">Uncharacterized protein</fullName>
    </submittedName>
</protein>
<dbReference type="EMBL" id="JAASQI010000022">
    <property type="protein sequence ID" value="NIJ60309.1"/>
    <property type="molecule type" value="Genomic_DNA"/>
</dbReference>
<organism evidence="1 2">
    <name type="scientific">Pseudochelatococcus lubricantis</name>
    <dbReference type="NCBI Taxonomy" id="1538102"/>
    <lineage>
        <taxon>Bacteria</taxon>
        <taxon>Pseudomonadati</taxon>
        <taxon>Pseudomonadota</taxon>
        <taxon>Alphaproteobacteria</taxon>
        <taxon>Hyphomicrobiales</taxon>
        <taxon>Chelatococcaceae</taxon>
        <taxon>Pseudochelatococcus</taxon>
    </lineage>
</organism>